<name>A0A1V0SKQ5_9VIRU</name>
<dbReference type="EMBL" id="KY684111">
    <property type="protein sequence ID" value="ARF12325.1"/>
    <property type="molecule type" value="Genomic_DNA"/>
</dbReference>
<reference evidence="1" key="1">
    <citation type="journal article" date="2017" name="Science">
        <title>Giant viruses with an expanded complement of translation system components.</title>
        <authorList>
            <person name="Schulz F."/>
            <person name="Yutin N."/>
            <person name="Ivanova N.N."/>
            <person name="Ortega D.R."/>
            <person name="Lee T.K."/>
            <person name="Vierheilig J."/>
            <person name="Daims H."/>
            <person name="Horn M."/>
            <person name="Wagner M."/>
            <person name="Jensen G.J."/>
            <person name="Kyrpides N.C."/>
            <person name="Koonin E.V."/>
            <person name="Woyke T."/>
        </authorList>
    </citation>
    <scope>NUCLEOTIDE SEQUENCE</scope>
    <source>
        <strain evidence="1">KNV1</strain>
    </source>
</reference>
<sequence length="128" mass="15632">MTNPIYNLSDKEIQKRLTYDKEFRSIVANELVELRKQNIIKFDENGLNVNHEKQAYDNYYNQHILPTIEANKKRMIELIKLDEEKEREHQLKMKAMDEAYKNELRKQELLMEKKKQFRKTTRRAIRTC</sequence>
<organism evidence="1">
    <name type="scientific">Klosneuvirus KNV1</name>
    <dbReference type="NCBI Taxonomy" id="1977640"/>
    <lineage>
        <taxon>Viruses</taxon>
        <taxon>Varidnaviria</taxon>
        <taxon>Bamfordvirae</taxon>
        <taxon>Nucleocytoviricota</taxon>
        <taxon>Megaviricetes</taxon>
        <taxon>Imitervirales</taxon>
        <taxon>Mimiviridae</taxon>
        <taxon>Klosneuvirinae</taxon>
        <taxon>Klosneuvirus</taxon>
    </lineage>
</organism>
<protein>
    <submittedName>
        <fullName evidence="1">Uncharacterized protein</fullName>
    </submittedName>
</protein>
<proteinExistence type="predicted"/>
<evidence type="ECO:0000313" key="1">
    <source>
        <dbReference type="EMBL" id="ARF12325.1"/>
    </source>
</evidence>
<gene>
    <name evidence="1" type="ORF">Klosneuvirus_4_140</name>
</gene>
<accession>A0A1V0SKQ5</accession>